<feature type="repeat" description="WD" evidence="7">
    <location>
        <begin position="62"/>
        <end position="104"/>
    </location>
</feature>
<dbReference type="GO" id="GO:0000462">
    <property type="term" value="P:maturation of SSU-rRNA from tricistronic rRNA transcript (SSU-rRNA, 5.8S rRNA, LSU-rRNA)"/>
    <property type="evidence" value="ECO:0007669"/>
    <property type="project" value="TreeGrafter"/>
</dbReference>
<feature type="repeat" description="WD" evidence="7">
    <location>
        <begin position="322"/>
        <end position="363"/>
    </location>
</feature>
<dbReference type="PANTHER" id="PTHR22851:SF0">
    <property type="entry name" value="DDB1- AND CUL4-ASSOCIATED FACTOR 13"/>
    <property type="match status" value="1"/>
</dbReference>
<dbReference type="SUPFAM" id="SSF50978">
    <property type="entry name" value="WD40 repeat-like"/>
    <property type="match status" value="1"/>
</dbReference>
<dbReference type="FunFam" id="2.130.10.10:FF:000657">
    <property type="entry name" value="U3 small nucleolar RNA associated protein"/>
    <property type="match status" value="1"/>
</dbReference>
<evidence type="ECO:0000313" key="10">
    <source>
        <dbReference type="EMBL" id="KAF6224424.1"/>
    </source>
</evidence>
<comment type="caution">
    <text evidence="10">The sequence shown here is derived from an EMBL/GenBank/DDBJ whole genome shotgun (WGS) entry which is preliminary data.</text>
</comment>
<gene>
    <name evidence="10" type="ORF">HO133_011001</name>
</gene>
<feature type="region of interest" description="Disordered" evidence="8">
    <location>
        <begin position="417"/>
        <end position="446"/>
    </location>
</feature>
<evidence type="ECO:0000259" key="9">
    <source>
        <dbReference type="Pfam" id="PF04158"/>
    </source>
</evidence>
<dbReference type="Pfam" id="PF04158">
    <property type="entry name" value="Sof1"/>
    <property type="match status" value="1"/>
</dbReference>
<evidence type="ECO:0000256" key="4">
    <source>
        <dbReference type="ARBA" id="ARBA00022737"/>
    </source>
</evidence>
<comment type="subcellular location">
    <subcellularLocation>
        <location evidence="1">Nucleus</location>
        <location evidence="1">Nucleolus</location>
    </subcellularLocation>
</comment>
<dbReference type="EMBL" id="JACCJB010000009">
    <property type="protein sequence ID" value="KAF6224424.1"/>
    <property type="molecule type" value="Genomic_DNA"/>
</dbReference>
<evidence type="ECO:0000256" key="7">
    <source>
        <dbReference type="PROSITE-ProRule" id="PRU00221"/>
    </source>
</evidence>
<dbReference type="SMART" id="SM00320">
    <property type="entry name" value="WD40"/>
    <property type="match status" value="6"/>
</dbReference>
<feature type="compositionally biased region" description="Polar residues" evidence="8">
    <location>
        <begin position="8"/>
        <end position="21"/>
    </location>
</feature>
<evidence type="ECO:0000256" key="5">
    <source>
        <dbReference type="ARBA" id="ARBA00023242"/>
    </source>
</evidence>
<dbReference type="PANTHER" id="PTHR22851">
    <property type="entry name" value="U3 SMALL NUCLEOLAR RNA U3 SNORNA ASSOCIATED PROTEIN"/>
    <property type="match status" value="1"/>
</dbReference>
<feature type="domain" description="Sof1-like protein" evidence="9">
    <location>
        <begin position="355"/>
        <end position="441"/>
    </location>
</feature>
<dbReference type="Gene3D" id="2.130.10.10">
    <property type="entry name" value="YVTN repeat-like/Quinoprotein amine dehydrogenase"/>
    <property type="match status" value="2"/>
</dbReference>
<keyword evidence="6" id="KW-0687">Ribonucleoprotein</keyword>
<dbReference type="PROSITE" id="PS50294">
    <property type="entry name" value="WD_REPEATS_REGION"/>
    <property type="match status" value="3"/>
</dbReference>
<dbReference type="InterPro" id="IPR001680">
    <property type="entry name" value="WD40_rpt"/>
</dbReference>
<proteinExistence type="inferred from homology"/>
<dbReference type="GO" id="GO:0032040">
    <property type="term" value="C:small-subunit processome"/>
    <property type="evidence" value="ECO:0007669"/>
    <property type="project" value="TreeGrafter"/>
</dbReference>
<sequence length="446" mass="50134">MKIKALTRPTSSHQAPGSSAARQPRNLDPALHPFERAREYSRALNATKIERMFAKPFVGDLGKGHVDGVYVMSKDPERLDVFASGSGDGVVKTWDLTSREETFKADGHEGIVKGLCWTKDQRLLSCASDKTIKLFDPANTNSRSVPLATYLGNTAFTGISHHRSLPNFAASSSAISIYDLSRSSSTPLQTLHWPNSTDTINALSWNQIETSVLASCATDRSIILYDLRTSSPLSKVTLALASNAIAWNPMEAFNFAVASEDHNIYMFDMRKLKRALNVYKDHVAAVMDVEFSPTGQELVSASYDKTIRLWDRAGGHSRDIYHTKRMQRVFSCKFTPDAKYVLSGSDDGNIRIWRANASERSGVRSARQRQKLEYDNALKDRYAHMPEIRRIKRHRHVPKAVKKAGEIKGEELAAIKRRRENERKHSKKGSVPRRSEREKMVLATEQ</sequence>
<dbReference type="FunFam" id="2.130.10.10:FF:000743">
    <property type="entry name" value="U3 small nucleolar RNA associated protein"/>
    <property type="match status" value="1"/>
</dbReference>
<dbReference type="InterPro" id="IPR036322">
    <property type="entry name" value="WD40_repeat_dom_sf"/>
</dbReference>
<evidence type="ECO:0000256" key="1">
    <source>
        <dbReference type="ARBA" id="ARBA00004604"/>
    </source>
</evidence>
<protein>
    <recommendedName>
        <fullName evidence="9">Sof1-like protein domain-containing protein</fullName>
    </recommendedName>
</protein>
<dbReference type="InterPro" id="IPR007287">
    <property type="entry name" value="Sof1"/>
</dbReference>
<dbReference type="CDD" id="cd00200">
    <property type="entry name" value="WD40"/>
    <property type="match status" value="1"/>
</dbReference>
<feature type="repeat" description="WD" evidence="7">
    <location>
        <begin position="279"/>
        <end position="311"/>
    </location>
</feature>
<reference evidence="10 11" key="1">
    <citation type="journal article" date="2020" name="Genomics">
        <title>Complete, high-quality genomes from long-read metagenomic sequencing of two wolf lichen thalli reveals enigmatic genome architecture.</title>
        <authorList>
            <person name="McKenzie S.K."/>
            <person name="Walston R.F."/>
            <person name="Allen J.L."/>
        </authorList>
    </citation>
    <scope>NUCLEOTIDE SEQUENCE [LARGE SCALE GENOMIC DNA]</scope>
    <source>
        <strain evidence="10">WasteWater1</strain>
    </source>
</reference>
<feature type="region of interest" description="Disordered" evidence="8">
    <location>
        <begin position="1"/>
        <end position="30"/>
    </location>
</feature>
<dbReference type="PRINTS" id="PR00320">
    <property type="entry name" value="GPROTEINBRPT"/>
</dbReference>
<name>A0A8H6CJM8_9LECA</name>
<dbReference type="AlphaFoldDB" id="A0A8H6CJM8"/>
<evidence type="ECO:0000256" key="2">
    <source>
        <dbReference type="ARBA" id="ARBA00005649"/>
    </source>
</evidence>
<keyword evidence="3 7" id="KW-0853">WD repeat</keyword>
<dbReference type="RefSeq" id="XP_037153484.1">
    <property type="nucleotide sequence ID" value="XM_037301850.1"/>
</dbReference>
<keyword evidence="4" id="KW-0677">Repeat</keyword>
<comment type="similarity">
    <text evidence="2">Belongs to the WD repeat DCAF13/WDSOF1 family.</text>
</comment>
<keyword evidence="11" id="KW-1185">Reference proteome</keyword>
<keyword evidence="5" id="KW-0539">Nucleus</keyword>
<dbReference type="InterPro" id="IPR051733">
    <property type="entry name" value="WD_repeat_DCAF13/WDSOF1"/>
</dbReference>
<dbReference type="InterPro" id="IPR020472">
    <property type="entry name" value="WD40_PAC1"/>
</dbReference>
<organism evidence="10 11">
    <name type="scientific">Letharia lupina</name>
    <dbReference type="NCBI Taxonomy" id="560253"/>
    <lineage>
        <taxon>Eukaryota</taxon>
        <taxon>Fungi</taxon>
        <taxon>Dikarya</taxon>
        <taxon>Ascomycota</taxon>
        <taxon>Pezizomycotina</taxon>
        <taxon>Lecanoromycetes</taxon>
        <taxon>OSLEUM clade</taxon>
        <taxon>Lecanoromycetidae</taxon>
        <taxon>Lecanorales</taxon>
        <taxon>Lecanorineae</taxon>
        <taxon>Parmeliaceae</taxon>
        <taxon>Letharia</taxon>
    </lineage>
</organism>
<evidence type="ECO:0000256" key="6">
    <source>
        <dbReference type="ARBA" id="ARBA00023274"/>
    </source>
</evidence>
<dbReference type="Pfam" id="PF00400">
    <property type="entry name" value="WD40"/>
    <property type="match status" value="3"/>
</dbReference>
<evidence type="ECO:0000256" key="3">
    <source>
        <dbReference type="ARBA" id="ARBA00022574"/>
    </source>
</evidence>
<evidence type="ECO:0000313" key="11">
    <source>
        <dbReference type="Proteomes" id="UP000593566"/>
    </source>
</evidence>
<dbReference type="GeneID" id="59339391"/>
<dbReference type="PROSITE" id="PS50082">
    <property type="entry name" value="WD_REPEATS_2"/>
    <property type="match status" value="3"/>
</dbReference>
<dbReference type="InterPro" id="IPR015943">
    <property type="entry name" value="WD40/YVTN_repeat-like_dom_sf"/>
</dbReference>
<evidence type="ECO:0000256" key="8">
    <source>
        <dbReference type="SAM" id="MobiDB-lite"/>
    </source>
</evidence>
<dbReference type="Proteomes" id="UP000593566">
    <property type="component" value="Unassembled WGS sequence"/>
</dbReference>
<accession>A0A8H6CJM8</accession>